<evidence type="ECO:0000313" key="2">
    <source>
        <dbReference type="Proteomes" id="UP001054837"/>
    </source>
</evidence>
<organism evidence="1 2">
    <name type="scientific">Caerostris darwini</name>
    <dbReference type="NCBI Taxonomy" id="1538125"/>
    <lineage>
        <taxon>Eukaryota</taxon>
        <taxon>Metazoa</taxon>
        <taxon>Ecdysozoa</taxon>
        <taxon>Arthropoda</taxon>
        <taxon>Chelicerata</taxon>
        <taxon>Arachnida</taxon>
        <taxon>Araneae</taxon>
        <taxon>Araneomorphae</taxon>
        <taxon>Entelegynae</taxon>
        <taxon>Araneoidea</taxon>
        <taxon>Araneidae</taxon>
        <taxon>Caerostris</taxon>
    </lineage>
</organism>
<dbReference type="EMBL" id="BPLQ01006032">
    <property type="protein sequence ID" value="GIY19264.1"/>
    <property type="molecule type" value="Genomic_DNA"/>
</dbReference>
<protein>
    <submittedName>
        <fullName evidence="1">Uncharacterized protein</fullName>
    </submittedName>
</protein>
<gene>
    <name evidence="1" type="ORF">CDAR_413891</name>
</gene>
<name>A0AAV4RBQ6_9ARAC</name>
<accession>A0AAV4RBQ6</accession>
<dbReference type="Proteomes" id="UP001054837">
    <property type="component" value="Unassembled WGS sequence"/>
</dbReference>
<evidence type="ECO:0000313" key="1">
    <source>
        <dbReference type="EMBL" id="GIY19264.1"/>
    </source>
</evidence>
<proteinExistence type="predicted"/>
<sequence length="129" mass="14679">MVHRVPELGLIIKLTVAVNREFQGKLLPRGGCLLFYHTHTLQLQVINSRVCLSWSLKCRARGTLGSYGCIVLPIRWYYLSSGGWPSRLSQPFRVKRYGPFVWVIIALGGGRDLYRVSNGVEHELPWKLG</sequence>
<dbReference type="AlphaFoldDB" id="A0AAV4RBQ6"/>
<comment type="caution">
    <text evidence="1">The sequence shown here is derived from an EMBL/GenBank/DDBJ whole genome shotgun (WGS) entry which is preliminary data.</text>
</comment>
<keyword evidence="2" id="KW-1185">Reference proteome</keyword>
<reference evidence="1 2" key="1">
    <citation type="submission" date="2021-06" db="EMBL/GenBank/DDBJ databases">
        <title>Caerostris darwini draft genome.</title>
        <authorList>
            <person name="Kono N."/>
            <person name="Arakawa K."/>
        </authorList>
    </citation>
    <scope>NUCLEOTIDE SEQUENCE [LARGE SCALE GENOMIC DNA]</scope>
</reference>